<reference evidence="2" key="1">
    <citation type="journal article" date="2019" name="Int. J. Syst. Evol. Microbiol.">
        <title>The Global Catalogue of Microorganisms (GCM) 10K type strain sequencing project: providing services to taxonomists for standard genome sequencing and annotation.</title>
        <authorList>
            <consortium name="The Broad Institute Genomics Platform"/>
            <consortium name="The Broad Institute Genome Sequencing Center for Infectious Disease"/>
            <person name="Wu L."/>
            <person name="Ma J."/>
        </authorList>
    </citation>
    <scope>NUCLEOTIDE SEQUENCE [LARGE SCALE GENOMIC DNA]</scope>
    <source>
        <strain evidence="2">JCM 12125</strain>
    </source>
</reference>
<accession>A0ABW0FTZ1</accession>
<sequence length="181" mass="19762">MELPLIPGRECGPCVECCRFIPLDLPELSKPTGRLCGYCVDGAGCSVHAVRPQTCRTWFCVWRVVELDTAWRPDVSGIIVRPDGLLTGEMTLYVVRRTEFLRSDLLFDTVAQWLGEGLRIAISVPGPVGTLPVRADVTEFLLPAVGAGDEAGFVARVEAVLASLDAHEFEADGIEERYSVV</sequence>
<dbReference type="Proteomes" id="UP001596152">
    <property type="component" value="Unassembled WGS sequence"/>
</dbReference>
<gene>
    <name evidence="1" type="ORF">ACFPIE_13960</name>
</gene>
<organism evidence="1 2">
    <name type="scientific">Brevundimonas staleyi</name>
    <dbReference type="NCBI Taxonomy" id="74326"/>
    <lineage>
        <taxon>Bacteria</taxon>
        <taxon>Pseudomonadati</taxon>
        <taxon>Pseudomonadota</taxon>
        <taxon>Alphaproteobacteria</taxon>
        <taxon>Caulobacterales</taxon>
        <taxon>Caulobacteraceae</taxon>
        <taxon>Brevundimonas</taxon>
    </lineage>
</organism>
<protein>
    <recommendedName>
        <fullName evidence="3">YkgJ family cysteine cluster protein</fullName>
    </recommendedName>
</protein>
<proteinExistence type="predicted"/>
<comment type="caution">
    <text evidence="1">The sequence shown here is derived from an EMBL/GenBank/DDBJ whole genome shotgun (WGS) entry which is preliminary data.</text>
</comment>
<evidence type="ECO:0000313" key="2">
    <source>
        <dbReference type="Proteomes" id="UP001596152"/>
    </source>
</evidence>
<dbReference type="EMBL" id="JBHSLF010000025">
    <property type="protein sequence ID" value="MFC5345026.1"/>
    <property type="molecule type" value="Genomic_DNA"/>
</dbReference>
<name>A0ABW0FTZ1_9CAUL</name>
<keyword evidence="2" id="KW-1185">Reference proteome</keyword>
<evidence type="ECO:0000313" key="1">
    <source>
        <dbReference type="EMBL" id="MFC5345026.1"/>
    </source>
</evidence>
<evidence type="ECO:0008006" key="3">
    <source>
        <dbReference type="Google" id="ProtNLM"/>
    </source>
</evidence>
<dbReference type="RefSeq" id="WP_374038108.1">
    <property type="nucleotide sequence ID" value="NZ_CP169082.1"/>
</dbReference>